<evidence type="ECO:0000313" key="4">
    <source>
        <dbReference type="Proteomes" id="UP000266841"/>
    </source>
</evidence>
<name>K0RK88_THAOC</name>
<sequence>METTKGVVSLKRPDAQSVTRSEPSQPSSQHLPESSRRKATSAAERKERRPRRASMSEGVGLMRLNAETTLGRKSPLDVVGGHKPAETNITMISDLARMSVSDLPEIPPYKMRNFTRCRAKSDAQSATRSEPSQLSSQAEVDVGHRTKVETPRRASMSEVGLMRLNVDTTQAIVGLKRPDAQSVTRTEPSELSSQAPKTARVTFSEKASHNAHEADQDFAMLSPVLSEEMSDDEDDDDISVGYWDGEIFDAMQVKDPWLWRLNDSLATFFLGRTYKMLSLLFGPITCFFVVAMRVEAFNHASCLLDDVPNTVHLPLNWSFWIEVAWYCAMMAEMAVVISTFRTRWHEGFEYSIIAATFGILINAMCLLLLVFSEVDRCCTAYGGDDESRRFLAAEYDSGGYDYKCTDATKACSCSDFGVRTYGGLGWIEPFTALIALSPLRFFFAEYIISLFSISGREDLRALNKRHVSHHIHGLGAEEIHKMREYWMVCIGQNSFVAKSQGLFSGEMLLCMLGLYSDRSHLAAATDHEGGNTSLSKSSVPGSSNVVEANLFVSQAVTDNLETDHRFQYPTARLIRKMRRCESIMLPLVKKWIACDIALTNHELVLLEIEVAEDSPTSHTDTLFGGSGGKGLYLHEVAKGRKVLSLFSLDEIDYISIEHRRKIDTTDLLFDPEQNDQTCREYWQGSTMTTESYDMSSTDARWSHVDEDRLKIRFQNYTLFLRFFADLGQKESEAKHEAPTTGILNDIGTLSKRWCKTIARLRGKANLNQDLPNFGAGDEEELADYIEHCDRSDIGKKPGLRHHHWHSFHHLGPSSFGLESRRKREHDDEAETDSANDEHSDGGNMGKNQ</sequence>
<feature type="non-terminal residue" evidence="3">
    <location>
        <position position="848"/>
    </location>
</feature>
<accession>K0RK88</accession>
<feature type="region of interest" description="Disordered" evidence="1">
    <location>
        <begin position="177"/>
        <end position="198"/>
    </location>
</feature>
<dbReference type="AlphaFoldDB" id="K0RK88"/>
<dbReference type="OrthoDB" id="199189at2759"/>
<feature type="region of interest" description="Disordered" evidence="1">
    <location>
        <begin position="815"/>
        <end position="848"/>
    </location>
</feature>
<dbReference type="eggNOG" id="ENOG502R0X4">
    <property type="taxonomic scope" value="Eukaryota"/>
</dbReference>
<feature type="transmembrane region" description="Helical" evidence="2">
    <location>
        <begin position="352"/>
        <end position="371"/>
    </location>
</feature>
<feature type="region of interest" description="Disordered" evidence="1">
    <location>
        <begin position="1"/>
        <end position="60"/>
    </location>
</feature>
<organism evidence="3 4">
    <name type="scientific">Thalassiosira oceanica</name>
    <name type="common">Marine diatom</name>
    <dbReference type="NCBI Taxonomy" id="159749"/>
    <lineage>
        <taxon>Eukaryota</taxon>
        <taxon>Sar</taxon>
        <taxon>Stramenopiles</taxon>
        <taxon>Ochrophyta</taxon>
        <taxon>Bacillariophyta</taxon>
        <taxon>Coscinodiscophyceae</taxon>
        <taxon>Thalassiosirophycidae</taxon>
        <taxon>Thalassiosirales</taxon>
        <taxon>Thalassiosiraceae</taxon>
        <taxon>Thalassiosira</taxon>
    </lineage>
</organism>
<keyword evidence="2" id="KW-0812">Transmembrane</keyword>
<protein>
    <submittedName>
        <fullName evidence="3">Uncharacterized protein</fullName>
    </submittedName>
</protein>
<evidence type="ECO:0000256" key="1">
    <source>
        <dbReference type="SAM" id="MobiDB-lite"/>
    </source>
</evidence>
<feature type="transmembrane region" description="Helical" evidence="2">
    <location>
        <begin position="277"/>
        <end position="297"/>
    </location>
</feature>
<feature type="transmembrane region" description="Helical" evidence="2">
    <location>
        <begin position="317"/>
        <end position="340"/>
    </location>
</feature>
<reference evidence="3 4" key="1">
    <citation type="journal article" date="2012" name="Genome Biol.">
        <title>Genome and low-iron response of an oceanic diatom adapted to chronic iron limitation.</title>
        <authorList>
            <person name="Lommer M."/>
            <person name="Specht M."/>
            <person name="Roy A.S."/>
            <person name="Kraemer L."/>
            <person name="Andreson R."/>
            <person name="Gutowska M.A."/>
            <person name="Wolf J."/>
            <person name="Bergner S.V."/>
            <person name="Schilhabel M.B."/>
            <person name="Klostermeier U.C."/>
            <person name="Beiko R.G."/>
            <person name="Rosenstiel P."/>
            <person name="Hippler M."/>
            <person name="Laroche J."/>
        </authorList>
    </citation>
    <scope>NUCLEOTIDE SEQUENCE [LARGE SCALE GENOMIC DNA]</scope>
    <source>
        <strain evidence="3 4">CCMP1005</strain>
    </source>
</reference>
<keyword evidence="2" id="KW-1133">Transmembrane helix</keyword>
<gene>
    <name evidence="3" type="ORF">THAOC_31844</name>
</gene>
<evidence type="ECO:0000313" key="3">
    <source>
        <dbReference type="EMBL" id="EJK49301.1"/>
    </source>
</evidence>
<evidence type="ECO:0000256" key="2">
    <source>
        <dbReference type="SAM" id="Phobius"/>
    </source>
</evidence>
<feature type="compositionally biased region" description="Polar residues" evidence="1">
    <location>
        <begin position="122"/>
        <end position="138"/>
    </location>
</feature>
<keyword evidence="2" id="KW-0472">Membrane</keyword>
<feature type="region of interest" description="Disordered" evidence="1">
    <location>
        <begin position="118"/>
        <end position="142"/>
    </location>
</feature>
<feature type="compositionally biased region" description="Polar residues" evidence="1">
    <location>
        <begin position="16"/>
        <end position="32"/>
    </location>
</feature>
<keyword evidence="4" id="KW-1185">Reference proteome</keyword>
<dbReference type="Proteomes" id="UP000266841">
    <property type="component" value="Unassembled WGS sequence"/>
</dbReference>
<comment type="caution">
    <text evidence="3">The sequence shown here is derived from an EMBL/GenBank/DDBJ whole genome shotgun (WGS) entry which is preliminary data.</text>
</comment>
<proteinExistence type="predicted"/>
<feature type="compositionally biased region" description="Polar residues" evidence="1">
    <location>
        <begin position="181"/>
        <end position="196"/>
    </location>
</feature>
<dbReference type="EMBL" id="AGNL01044948">
    <property type="protein sequence ID" value="EJK49301.1"/>
    <property type="molecule type" value="Genomic_DNA"/>
</dbReference>